<evidence type="ECO:0000256" key="1">
    <source>
        <dbReference type="SAM" id="MobiDB-lite"/>
    </source>
</evidence>
<evidence type="ECO:0000313" key="2">
    <source>
        <dbReference type="EMBL" id="KAF5681096.1"/>
    </source>
</evidence>
<protein>
    <submittedName>
        <fullName evidence="2">Uncharacterized protein</fullName>
    </submittedName>
</protein>
<accession>A0A8H5U363</accession>
<gene>
    <name evidence="2" type="ORF">FHETE_127</name>
</gene>
<sequence length="195" mass="22636">MVCTTDIQTIDDVAAPEYWAEVTTLKVLFPNEFLQSRHVAIAQNKFPNANINEWKPNENDSVFTLDTDDFGEMHGAENLRDFETQLASIRKAAEENTQISPQTIDFLRHAYHDERKKEREAQDDEISTLRTMYESVVSTFIKGSINGMKALRIVRRDVSKRKKNKKKGQKRMSFLISRREDCGEEPLRENPPSHY</sequence>
<dbReference type="AlphaFoldDB" id="A0A8H5U363"/>
<comment type="caution">
    <text evidence="2">The sequence shown here is derived from an EMBL/GenBank/DDBJ whole genome shotgun (WGS) entry which is preliminary data.</text>
</comment>
<dbReference type="OrthoDB" id="5081826at2759"/>
<reference evidence="2 3" key="1">
    <citation type="submission" date="2020-05" db="EMBL/GenBank/DDBJ databases">
        <title>Identification and distribution of gene clusters putatively required for synthesis of sphingolipid metabolism inhibitors in phylogenetically diverse species of the filamentous fungus Fusarium.</title>
        <authorList>
            <person name="Kim H.-S."/>
            <person name="Busman M."/>
            <person name="Brown D.W."/>
            <person name="Divon H."/>
            <person name="Uhlig S."/>
            <person name="Proctor R.H."/>
        </authorList>
    </citation>
    <scope>NUCLEOTIDE SEQUENCE [LARGE SCALE GENOMIC DNA]</scope>
    <source>
        <strain evidence="2 3">NRRL 20693</strain>
    </source>
</reference>
<dbReference type="Proteomes" id="UP000567885">
    <property type="component" value="Unassembled WGS sequence"/>
</dbReference>
<organism evidence="2 3">
    <name type="scientific">Fusarium heterosporum</name>
    <dbReference type="NCBI Taxonomy" id="42747"/>
    <lineage>
        <taxon>Eukaryota</taxon>
        <taxon>Fungi</taxon>
        <taxon>Dikarya</taxon>
        <taxon>Ascomycota</taxon>
        <taxon>Pezizomycotina</taxon>
        <taxon>Sordariomycetes</taxon>
        <taxon>Hypocreomycetidae</taxon>
        <taxon>Hypocreales</taxon>
        <taxon>Nectriaceae</taxon>
        <taxon>Fusarium</taxon>
        <taxon>Fusarium heterosporum species complex</taxon>
    </lineage>
</organism>
<proteinExistence type="predicted"/>
<feature type="region of interest" description="Disordered" evidence="1">
    <location>
        <begin position="159"/>
        <end position="195"/>
    </location>
</feature>
<name>A0A8H5U363_FUSHE</name>
<dbReference type="EMBL" id="JAAGWQ010000002">
    <property type="protein sequence ID" value="KAF5681096.1"/>
    <property type="molecule type" value="Genomic_DNA"/>
</dbReference>
<feature type="compositionally biased region" description="Basic residues" evidence="1">
    <location>
        <begin position="159"/>
        <end position="170"/>
    </location>
</feature>
<evidence type="ECO:0000313" key="3">
    <source>
        <dbReference type="Proteomes" id="UP000567885"/>
    </source>
</evidence>
<feature type="compositionally biased region" description="Basic and acidic residues" evidence="1">
    <location>
        <begin position="177"/>
        <end position="188"/>
    </location>
</feature>
<keyword evidence="3" id="KW-1185">Reference proteome</keyword>